<evidence type="ECO:0000313" key="2">
    <source>
        <dbReference type="EMBL" id="EJN58817.1"/>
    </source>
</evidence>
<dbReference type="Proteomes" id="UP000007813">
    <property type="component" value="Unassembled WGS sequence"/>
</dbReference>
<sequence>MALTRRAKPAAAVVSDRGVRRRDDRTGRVGFLTTHGE</sequence>
<feature type="region of interest" description="Disordered" evidence="1">
    <location>
        <begin position="1"/>
        <end position="37"/>
    </location>
</feature>
<organism evidence="2 3">
    <name type="scientific">Halogranum salarium B-1</name>
    <dbReference type="NCBI Taxonomy" id="1210908"/>
    <lineage>
        <taxon>Archaea</taxon>
        <taxon>Methanobacteriati</taxon>
        <taxon>Methanobacteriota</taxon>
        <taxon>Stenosarchaea group</taxon>
        <taxon>Halobacteria</taxon>
        <taxon>Halobacteriales</taxon>
        <taxon>Haloferacaceae</taxon>
    </lineage>
</organism>
<name>J3EVU0_9EURY</name>
<protein>
    <submittedName>
        <fullName evidence="2">Uncharacterized protein</fullName>
    </submittedName>
</protein>
<feature type="compositionally biased region" description="Basic and acidic residues" evidence="1">
    <location>
        <begin position="17"/>
        <end position="27"/>
    </location>
</feature>
<reference evidence="2 3" key="1">
    <citation type="journal article" date="2012" name="J. Bacteriol.">
        <title>Draft Genome Sequence of the Extremely Halophilic Archaeon Halogranum salarium B-1T.</title>
        <authorList>
            <person name="Kim K.K."/>
            <person name="Lee K.C."/>
            <person name="Lee J.S."/>
        </authorList>
    </citation>
    <scope>NUCLEOTIDE SEQUENCE [LARGE SCALE GENOMIC DNA]</scope>
    <source>
        <strain evidence="2 3">B-1</strain>
    </source>
</reference>
<evidence type="ECO:0000313" key="3">
    <source>
        <dbReference type="Proteomes" id="UP000007813"/>
    </source>
</evidence>
<gene>
    <name evidence="2" type="ORF">HSB1_28980</name>
</gene>
<proteinExistence type="predicted"/>
<comment type="caution">
    <text evidence="2">The sequence shown here is derived from an EMBL/GenBank/DDBJ whole genome shotgun (WGS) entry which is preliminary data.</text>
</comment>
<accession>J3EVU0</accession>
<dbReference type="EMBL" id="ALJD01000007">
    <property type="protein sequence ID" value="EJN58817.1"/>
    <property type="molecule type" value="Genomic_DNA"/>
</dbReference>
<evidence type="ECO:0000256" key="1">
    <source>
        <dbReference type="SAM" id="MobiDB-lite"/>
    </source>
</evidence>
<dbReference type="AlphaFoldDB" id="J3EVU0"/>